<name>A0ABS7FM02_9ACTN</name>
<sequence>MGGYVMVPGIGGSDERHWQVSWEREWGAAAVRIAPASWSAPDLDDWVAAVQTAYDKAAGQGGRVVLVAHSLGCWATAAWLARNPSAQVDGAFLVAPPDSDSTAFPREEAATFVDLAAEPLPCRVLVVASTDDPYCTPEKAADLAARWGARLRLVGARGHLNSASGLGAWPQGRELLDLLGVRE</sequence>
<evidence type="ECO:0000313" key="2">
    <source>
        <dbReference type="Proteomes" id="UP000774570"/>
    </source>
</evidence>
<gene>
    <name evidence="1" type="ORF">K1Y72_03360</name>
</gene>
<evidence type="ECO:0000313" key="1">
    <source>
        <dbReference type="EMBL" id="MBW8481396.1"/>
    </source>
</evidence>
<dbReference type="RefSeq" id="WP_220163108.1">
    <property type="nucleotide sequence ID" value="NZ_JAIBOA010000002.1"/>
</dbReference>
<keyword evidence="2" id="KW-1185">Reference proteome</keyword>
<dbReference type="InterPro" id="IPR029058">
    <property type="entry name" value="AB_hydrolase_fold"/>
</dbReference>
<reference evidence="1 2" key="1">
    <citation type="submission" date="2021-07" db="EMBL/GenBank/DDBJ databases">
        <title>Actinomadura sp. PM05-2 isolated from lichen.</title>
        <authorList>
            <person name="Somphong A."/>
            <person name="Phongsopitanun W."/>
            <person name="Tanasupawat S."/>
            <person name="Peongsungnone V."/>
        </authorList>
    </citation>
    <scope>NUCLEOTIDE SEQUENCE [LARGE SCALE GENOMIC DNA]</scope>
    <source>
        <strain evidence="1 2">PM05-2</strain>
    </source>
</reference>
<dbReference type="InterPro" id="IPR010662">
    <property type="entry name" value="RBBP9/YdeN"/>
</dbReference>
<keyword evidence="1" id="KW-0378">Hydrolase</keyword>
<organism evidence="1 2">
    <name type="scientific">Actinomadura parmotrematis</name>
    <dbReference type="NCBI Taxonomy" id="2864039"/>
    <lineage>
        <taxon>Bacteria</taxon>
        <taxon>Bacillati</taxon>
        <taxon>Actinomycetota</taxon>
        <taxon>Actinomycetes</taxon>
        <taxon>Streptosporangiales</taxon>
        <taxon>Thermomonosporaceae</taxon>
        <taxon>Actinomadura</taxon>
    </lineage>
</organism>
<dbReference type="GO" id="GO:0016787">
    <property type="term" value="F:hydrolase activity"/>
    <property type="evidence" value="ECO:0007669"/>
    <property type="project" value="UniProtKB-KW"/>
</dbReference>
<dbReference type="EMBL" id="JAIBOA010000002">
    <property type="protein sequence ID" value="MBW8481396.1"/>
    <property type="molecule type" value="Genomic_DNA"/>
</dbReference>
<dbReference type="Pfam" id="PF06821">
    <property type="entry name" value="Ser_hydrolase"/>
    <property type="match status" value="1"/>
</dbReference>
<dbReference type="Gene3D" id="3.40.50.1820">
    <property type="entry name" value="alpha/beta hydrolase"/>
    <property type="match status" value="1"/>
</dbReference>
<dbReference type="SUPFAM" id="SSF53474">
    <property type="entry name" value="alpha/beta-Hydrolases"/>
    <property type="match status" value="1"/>
</dbReference>
<accession>A0ABS7FM02</accession>
<dbReference type="Proteomes" id="UP000774570">
    <property type="component" value="Unassembled WGS sequence"/>
</dbReference>
<proteinExistence type="predicted"/>
<protein>
    <submittedName>
        <fullName evidence="1">Alpha/beta hydrolase</fullName>
    </submittedName>
</protein>
<comment type="caution">
    <text evidence="1">The sequence shown here is derived from an EMBL/GenBank/DDBJ whole genome shotgun (WGS) entry which is preliminary data.</text>
</comment>